<feature type="transmembrane region" description="Helical" evidence="3">
    <location>
        <begin position="16"/>
        <end position="37"/>
    </location>
</feature>
<reference evidence="4" key="2">
    <citation type="submission" date="2021-04" db="EMBL/GenBank/DDBJ databases">
        <authorList>
            <person name="Gilroy R."/>
        </authorList>
    </citation>
    <scope>NUCLEOTIDE SEQUENCE</scope>
    <source>
        <strain evidence="4">CHK192-19661</strain>
    </source>
</reference>
<comment type="caution">
    <text evidence="4">The sequence shown here is derived from an EMBL/GenBank/DDBJ whole genome shotgun (WGS) entry which is preliminary data.</text>
</comment>
<dbReference type="Pfam" id="PF02632">
    <property type="entry name" value="BioY"/>
    <property type="match status" value="1"/>
</dbReference>
<dbReference type="Proteomes" id="UP000824025">
    <property type="component" value="Unassembled WGS sequence"/>
</dbReference>
<comment type="subcellular location">
    <subcellularLocation>
        <location evidence="2">Cell membrane</location>
        <topology evidence="2">Multi-pass membrane protein</topology>
    </subcellularLocation>
</comment>
<keyword evidence="3" id="KW-0812">Transmembrane</keyword>
<feature type="transmembrane region" description="Helical" evidence="3">
    <location>
        <begin position="165"/>
        <end position="187"/>
    </location>
</feature>
<dbReference type="EMBL" id="DXCF01000019">
    <property type="protein sequence ID" value="HIZ09533.1"/>
    <property type="molecule type" value="Genomic_DNA"/>
</dbReference>
<keyword evidence="2" id="KW-1003">Cell membrane</keyword>
<feature type="transmembrane region" description="Helical" evidence="3">
    <location>
        <begin position="123"/>
        <end position="145"/>
    </location>
</feature>
<proteinExistence type="inferred from homology"/>
<accession>A0A9D2D6I5</accession>
<feature type="transmembrane region" description="Helical" evidence="3">
    <location>
        <begin position="49"/>
        <end position="73"/>
    </location>
</feature>
<comment type="similarity">
    <text evidence="1 2">Belongs to the BioY family.</text>
</comment>
<protein>
    <recommendedName>
        <fullName evidence="2">Biotin transporter</fullName>
    </recommendedName>
</protein>
<evidence type="ECO:0000313" key="4">
    <source>
        <dbReference type="EMBL" id="HIZ09533.1"/>
    </source>
</evidence>
<evidence type="ECO:0000313" key="5">
    <source>
        <dbReference type="Proteomes" id="UP000824025"/>
    </source>
</evidence>
<name>A0A9D2D6I5_9FIRM</name>
<dbReference type="Gene3D" id="1.10.1760.20">
    <property type="match status" value="1"/>
</dbReference>
<keyword evidence="3" id="KW-1133">Transmembrane helix</keyword>
<evidence type="ECO:0000256" key="1">
    <source>
        <dbReference type="ARBA" id="ARBA00010692"/>
    </source>
</evidence>
<gene>
    <name evidence="4" type="ORF">H9726_03490</name>
</gene>
<keyword evidence="2 3" id="KW-0472">Membrane</keyword>
<dbReference type="PANTHER" id="PTHR34295">
    <property type="entry name" value="BIOTIN TRANSPORTER BIOY"/>
    <property type="match status" value="1"/>
</dbReference>
<dbReference type="GO" id="GO:0005886">
    <property type="term" value="C:plasma membrane"/>
    <property type="evidence" value="ECO:0007669"/>
    <property type="project" value="UniProtKB-SubCell"/>
</dbReference>
<reference evidence="4" key="1">
    <citation type="journal article" date="2021" name="PeerJ">
        <title>Extensive microbial diversity within the chicken gut microbiome revealed by metagenomics and culture.</title>
        <authorList>
            <person name="Gilroy R."/>
            <person name="Ravi A."/>
            <person name="Getino M."/>
            <person name="Pursley I."/>
            <person name="Horton D.L."/>
            <person name="Alikhan N.F."/>
            <person name="Baker D."/>
            <person name="Gharbi K."/>
            <person name="Hall N."/>
            <person name="Watson M."/>
            <person name="Adriaenssens E.M."/>
            <person name="Foster-Nyarko E."/>
            <person name="Jarju S."/>
            <person name="Secka A."/>
            <person name="Antonio M."/>
            <person name="Oren A."/>
            <person name="Chaudhuri R.R."/>
            <person name="La Ragione R."/>
            <person name="Hildebrand F."/>
            <person name="Pallen M.J."/>
        </authorList>
    </citation>
    <scope>NUCLEOTIDE SEQUENCE</scope>
    <source>
        <strain evidence="4">CHK192-19661</strain>
    </source>
</reference>
<organism evidence="4 5">
    <name type="scientific">Candidatus Borkfalkia avicola</name>
    <dbReference type="NCBI Taxonomy" id="2838503"/>
    <lineage>
        <taxon>Bacteria</taxon>
        <taxon>Bacillati</taxon>
        <taxon>Bacillota</taxon>
        <taxon>Clostridia</taxon>
        <taxon>Christensenellales</taxon>
        <taxon>Christensenellaceae</taxon>
        <taxon>Candidatus Borkfalkia</taxon>
    </lineage>
</organism>
<evidence type="ECO:0000256" key="2">
    <source>
        <dbReference type="PIRNR" id="PIRNR016661"/>
    </source>
</evidence>
<keyword evidence="2" id="KW-0813">Transport</keyword>
<evidence type="ECO:0000256" key="3">
    <source>
        <dbReference type="SAM" id="Phobius"/>
    </source>
</evidence>
<dbReference type="PIRSF" id="PIRSF016661">
    <property type="entry name" value="BioY"/>
    <property type="match status" value="1"/>
</dbReference>
<sequence>MSDINNENMRHYVRTVIRLAECALFVVLMVVSAYIQIPFPLVPLSFQTVVAVLAGLLLGAGWGAAAIGVYIFMGLVGLPVFTGGGGFSYVLNLTFGYILGFAAAAFVAGLIGGKGQACLPRLLIAAVVGFLVNYLFGMAYFSLIWKFYMNNGGLWNALVVYNIIYMPKDLVLCILAAFLARAVSAALRRRK</sequence>
<dbReference type="InterPro" id="IPR003784">
    <property type="entry name" value="BioY"/>
</dbReference>
<dbReference type="GO" id="GO:0015225">
    <property type="term" value="F:biotin transmembrane transporter activity"/>
    <property type="evidence" value="ECO:0007669"/>
    <property type="project" value="UniProtKB-UniRule"/>
</dbReference>
<dbReference type="PANTHER" id="PTHR34295:SF1">
    <property type="entry name" value="BIOTIN TRANSPORTER BIOY"/>
    <property type="match status" value="1"/>
</dbReference>
<feature type="transmembrane region" description="Helical" evidence="3">
    <location>
        <begin position="93"/>
        <end position="111"/>
    </location>
</feature>
<dbReference type="AlphaFoldDB" id="A0A9D2D6I5"/>